<dbReference type="Proteomes" id="UP000016638">
    <property type="component" value="Unassembled WGS sequence"/>
</dbReference>
<dbReference type="AlphaFoldDB" id="U2VB57"/>
<evidence type="ECO:0000313" key="1">
    <source>
        <dbReference type="EMBL" id="ERL09811.1"/>
    </source>
</evidence>
<evidence type="ECO:0000313" key="2">
    <source>
        <dbReference type="Proteomes" id="UP000016638"/>
    </source>
</evidence>
<feature type="non-terminal residue" evidence="1">
    <location>
        <position position="34"/>
    </location>
</feature>
<sequence>MEIISEQALAALRMPRFEDGTTDMQELMRQLAEG</sequence>
<gene>
    <name evidence="1" type="ORF">HMPREF1316_1593</name>
</gene>
<comment type="caution">
    <text evidence="1">The sequence shown here is derived from an EMBL/GenBank/DDBJ whole genome shotgun (WGS) entry which is preliminary data.</text>
</comment>
<accession>U2VB57</accession>
<organism evidence="1 2">
    <name type="scientific">Olsenella profusa F0195</name>
    <dbReference type="NCBI Taxonomy" id="1125712"/>
    <lineage>
        <taxon>Bacteria</taxon>
        <taxon>Bacillati</taxon>
        <taxon>Actinomycetota</taxon>
        <taxon>Coriobacteriia</taxon>
        <taxon>Coriobacteriales</taxon>
        <taxon>Atopobiaceae</taxon>
        <taxon>Olsenella</taxon>
    </lineage>
</organism>
<name>U2VB57_9ACTN</name>
<keyword evidence="2" id="KW-1185">Reference proteome</keyword>
<reference evidence="1 2" key="1">
    <citation type="submission" date="2013-08" db="EMBL/GenBank/DDBJ databases">
        <authorList>
            <person name="Durkin A.S."/>
            <person name="Haft D.R."/>
            <person name="McCorrison J."/>
            <person name="Torralba M."/>
            <person name="Gillis M."/>
            <person name="Haft D.H."/>
            <person name="Methe B."/>
            <person name="Sutton G."/>
            <person name="Nelson K.E."/>
        </authorList>
    </citation>
    <scope>NUCLEOTIDE SEQUENCE [LARGE SCALE GENOMIC DNA]</scope>
    <source>
        <strain evidence="1 2">F0195</strain>
    </source>
</reference>
<proteinExistence type="predicted"/>
<dbReference type="EMBL" id="AWEZ01000020">
    <property type="protein sequence ID" value="ERL09811.1"/>
    <property type="molecule type" value="Genomic_DNA"/>
</dbReference>
<protein>
    <submittedName>
        <fullName evidence="1">Uncharacterized protein</fullName>
    </submittedName>
</protein>